<dbReference type="KEGG" id="mphy:MCBMB27_02627"/>
<evidence type="ECO:0000313" key="5">
    <source>
        <dbReference type="Proteomes" id="UP000199140"/>
    </source>
</evidence>
<dbReference type="RefSeq" id="WP_075380568.1">
    <property type="nucleotide sequence ID" value="NZ_CP015367.1"/>
</dbReference>
<name>A0AAE8HSI5_9HYPH</name>
<organism evidence="3 5">
    <name type="scientific">Methylobacterium phyllosphaerae</name>
    <dbReference type="NCBI Taxonomy" id="418223"/>
    <lineage>
        <taxon>Bacteria</taxon>
        <taxon>Pseudomonadati</taxon>
        <taxon>Pseudomonadota</taxon>
        <taxon>Alphaproteobacteria</taxon>
        <taxon>Hyphomicrobiales</taxon>
        <taxon>Methylobacteriaceae</taxon>
        <taxon>Methylobacterium</taxon>
    </lineage>
</organism>
<feature type="compositionally biased region" description="Pro residues" evidence="1">
    <location>
        <begin position="44"/>
        <end position="57"/>
    </location>
</feature>
<evidence type="ECO:0000256" key="1">
    <source>
        <dbReference type="SAM" id="MobiDB-lite"/>
    </source>
</evidence>
<dbReference type="Proteomes" id="UP000185487">
    <property type="component" value="Chromosome"/>
</dbReference>
<dbReference type="Proteomes" id="UP000199140">
    <property type="component" value="Unassembled WGS sequence"/>
</dbReference>
<keyword evidence="4" id="KW-1185">Reference proteome</keyword>
<accession>A0AAE8HSI5</accession>
<dbReference type="AlphaFoldDB" id="A0AAE8HSI5"/>
<evidence type="ECO:0000313" key="2">
    <source>
        <dbReference type="EMBL" id="APT31918.1"/>
    </source>
</evidence>
<evidence type="ECO:0000313" key="3">
    <source>
        <dbReference type="EMBL" id="SFH01588.1"/>
    </source>
</evidence>
<gene>
    <name evidence="2" type="ORF">MCBMB27_02627</name>
    <name evidence="3" type="ORF">SAMN05192567_11240</name>
</gene>
<dbReference type="EMBL" id="FOPK01000012">
    <property type="protein sequence ID" value="SFH01588.1"/>
    <property type="molecule type" value="Genomic_DNA"/>
</dbReference>
<protein>
    <submittedName>
        <fullName evidence="3">Uncharacterized protein</fullName>
    </submittedName>
</protein>
<reference evidence="2 4" key="1">
    <citation type="submission" date="2016-04" db="EMBL/GenBank/DDBJ databases">
        <title>Complete genome sequencing and analysis of CBMB27, Methylobacterium phyllosphaerae isolated from leaf tissues of rice (Oryza sativa L.).</title>
        <authorList>
            <person name="Lee Y."/>
            <person name="Hwangbo K."/>
            <person name="Chung H."/>
            <person name="Yoo J."/>
            <person name="Kim K.Y."/>
            <person name="Sa T.M."/>
            <person name="Um Y."/>
            <person name="Madhaiyan M."/>
        </authorList>
    </citation>
    <scope>NUCLEOTIDE SEQUENCE [LARGE SCALE GENOMIC DNA]</scope>
    <source>
        <strain evidence="2 4">CBMB27</strain>
    </source>
</reference>
<dbReference type="EMBL" id="CP015367">
    <property type="protein sequence ID" value="APT31918.1"/>
    <property type="molecule type" value="Genomic_DNA"/>
</dbReference>
<evidence type="ECO:0000313" key="4">
    <source>
        <dbReference type="Proteomes" id="UP000185487"/>
    </source>
</evidence>
<feature type="region of interest" description="Disordered" evidence="1">
    <location>
        <begin position="42"/>
        <end position="63"/>
    </location>
</feature>
<proteinExistence type="predicted"/>
<sequence length="185" mass="19505">MGAHVMILPPMNPEIRAGGLPIRLLAEDAIRRAKAAMAKHAAPAPVPAAPVEPPELPPTEEVAEPPPTITPLTVVAVVAVAAPVVPVVALERTLRGFTILDLYVEARRTAIDLAIEAEHLEGLAAGRTYGDRSLLPGFTTPESYRIAAFEAKRRAEMAGATADFLRGMLGHEGALTDLLSGRSDV</sequence>
<reference evidence="3 5" key="2">
    <citation type="submission" date="2016-10" db="EMBL/GenBank/DDBJ databases">
        <authorList>
            <person name="Varghese N."/>
            <person name="Submissions S."/>
        </authorList>
    </citation>
    <scope>NUCLEOTIDE SEQUENCE [LARGE SCALE GENOMIC DNA]</scope>
    <source>
        <strain evidence="3 5">CBMB27</strain>
    </source>
</reference>